<name>A0AAE0FWU6_9CHLO</name>
<comment type="similarity">
    <text evidence="1">Belongs to the carotenoid oxygenase family.</text>
</comment>
<dbReference type="InterPro" id="IPR004294">
    <property type="entry name" value="Carotenoid_Oase"/>
</dbReference>
<dbReference type="GO" id="GO:0010436">
    <property type="term" value="F:carotenoid dioxygenase activity"/>
    <property type="evidence" value="ECO:0007669"/>
    <property type="project" value="TreeGrafter"/>
</dbReference>
<dbReference type="Proteomes" id="UP001190700">
    <property type="component" value="Unassembled WGS sequence"/>
</dbReference>
<evidence type="ECO:0000313" key="8">
    <source>
        <dbReference type="EMBL" id="KAK3267487.1"/>
    </source>
</evidence>
<sequence length="339" mass="38543">GNPFSAHPKIDPETGRLVTFSYQICLGGSLKSGGLQTRFTIYELDQQYRVQRRLEHEFPGYAFMHDFAITKNYYVMFHNPVDLEILPFMVGEKCPGECLVFDVDRPTRVHLIPRGPLPAGMPSEPVALEMENCFVFHHANAYEDENGCVVVDSVRLPELGELLSRSDSDLPFQHVDWSDLPVTSIWRQTISPWGALTKAVQTRQLSELFVEFPKVSPKVVGREYRYVYLAAGFNPRINSPLVSWLKLDMQTGEETIWSANNSTFVGEPEFVPRPGGIEEDDGWLMGFLYDGSQHTSEFVIVDARHMSDPPIARLRLKHHIPHGLHGMFVNEYYGPSPFI</sequence>
<reference evidence="8 9" key="1">
    <citation type="journal article" date="2015" name="Genome Biol. Evol.">
        <title>Comparative Genomics of a Bacterivorous Green Alga Reveals Evolutionary Causalities and Consequences of Phago-Mixotrophic Mode of Nutrition.</title>
        <authorList>
            <person name="Burns J.A."/>
            <person name="Paasch A."/>
            <person name="Narechania A."/>
            <person name="Kim E."/>
        </authorList>
    </citation>
    <scope>NUCLEOTIDE SEQUENCE [LARGE SCALE GENOMIC DNA]</scope>
    <source>
        <strain evidence="8 9">PLY_AMNH</strain>
    </source>
</reference>
<evidence type="ECO:0000256" key="5">
    <source>
        <dbReference type="ARBA" id="ARBA00039084"/>
    </source>
</evidence>
<organism evidence="8 9">
    <name type="scientific">Cymbomonas tetramitiformis</name>
    <dbReference type="NCBI Taxonomy" id="36881"/>
    <lineage>
        <taxon>Eukaryota</taxon>
        <taxon>Viridiplantae</taxon>
        <taxon>Chlorophyta</taxon>
        <taxon>Pyramimonadophyceae</taxon>
        <taxon>Pyramimonadales</taxon>
        <taxon>Pyramimonadaceae</taxon>
        <taxon>Cymbomonas</taxon>
    </lineage>
</organism>
<proteinExistence type="inferred from homology"/>
<accession>A0AAE0FWU6</accession>
<dbReference type="AlphaFoldDB" id="A0AAE0FWU6"/>
<dbReference type="PANTHER" id="PTHR10543:SF89">
    <property type="entry name" value="CAROTENOID 9,10(9',10')-CLEAVAGE DIOXYGENASE 1"/>
    <property type="match status" value="1"/>
</dbReference>
<dbReference type="EC" id="1.14.99.n4" evidence="5"/>
<comment type="cofactor">
    <cofactor evidence="7">
        <name>Fe(2+)</name>
        <dbReference type="ChEBI" id="CHEBI:29033"/>
    </cofactor>
    <text evidence="7">Binds 1 Fe(2+) ion per subunit.</text>
</comment>
<dbReference type="Pfam" id="PF03055">
    <property type="entry name" value="RPE65"/>
    <property type="match status" value="1"/>
</dbReference>
<keyword evidence="2 7" id="KW-0479">Metal-binding</keyword>
<evidence type="ECO:0000256" key="7">
    <source>
        <dbReference type="PIRSR" id="PIRSR604294-1"/>
    </source>
</evidence>
<dbReference type="PANTHER" id="PTHR10543">
    <property type="entry name" value="BETA-CAROTENE DIOXYGENASE"/>
    <property type="match status" value="1"/>
</dbReference>
<keyword evidence="4 7" id="KW-0408">Iron</keyword>
<evidence type="ECO:0000256" key="6">
    <source>
        <dbReference type="ARBA" id="ARBA00048709"/>
    </source>
</evidence>
<feature type="binding site" evidence="7">
    <location>
        <position position="65"/>
    </location>
    <ligand>
        <name>Fe cation</name>
        <dbReference type="ChEBI" id="CHEBI:24875"/>
        <note>catalytic</note>
    </ligand>
</feature>
<comment type="catalytic activity">
    <reaction evidence="6">
        <text>all-trans-zeaxanthin + 2 O2 = 4,9-dimethyldodeca-2,4,6,8,10-pentaenedial + 2 (3R)-hydroxy-beta-ionone</text>
        <dbReference type="Rhea" id="RHEA:26393"/>
        <dbReference type="ChEBI" id="CHEBI:15379"/>
        <dbReference type="ChEBI" id="CHEBI:27547"/>
        <dbReference type="ChEBI" id="CHEBI:53171"/>
        <dbReference type="ChEBI" id="CHEBI:53173"/>
        <dbReference type="EC" id="1.14.99.n4"/>
    </reaction>
</comment>
<feature type="binding site" evidence="7">
    <location>
        <position position="137"/>
    </location>
    <ligand>
        <name>Fe cation</name>
        <dbReference type="ChEBI" id="CHEBI:24875"/>
        <note>catalytic</note>
    </ligand>
</feature>
<comment type="caution">
    <text evidence="8">The sequence shown here is derived from an EMBL/GenBank/DDBJ whole genome shotgun (WGS) entry which is preliminary data.</text>
</comment>
<feature type="binding site" evidence="7">
    <location>
        <position position="7"/>
    </location>
    <ligand>
        <name>Fe cation</name>
        <dbReference type="ChEBI" id="CHEBI:24875"/>
        <note>catalytic</note>
    </ligand>
</feature>
<evidence type="ECO:0000256" key="4">
    <source>
        <dbReference type="ARBA" id="ARBA00023004"/>
    </source>
</evidence>
<dbReference type="GO" id="GO:0016121">
    <property type="term" value="P:carotene catabolic process"/>
    <property type="evidence" value="ECO:0007669"/>
    <property type="project" value="TreeGrafter"/>
</dbReference>
<evidence type="ECO:0000313" key="9">
    <source>
        <dbReference type="Proteomes" id="UP001190700"/>
    </source>
</evidence>
<keyword evidence="9" id="KW-1185">Reference proteome</keyword>
<dbReference type="GO" id="GO:0046872">
    <property type="term" value="F:metal ion binding"/>
    <property type="evidence" value="ECO:0007669"/>
    <property type="project" value="UniProtKB-KW"/>
</dbReference>
<dbReference type="EMBL" id="LGRX02012381">
    <property type="protein sequence ID" value="KAK3267487.1"/>
    <property type="molecule type" value="Genomic_DNA"/>
</dbReference>
<evidence type="ECO:0000256" key="2">
    <source>
        <dbReference type="ARBA" id="ARBA00022723"/>
    </source>
</evidence>
<protein>
    <recommendedName>
        <fullName evidence="5">carotenoid 9,10-dioxygenase</fullName>
        <ecNumber evidence="5">1.14.99.n4</ecNumber>
    </recommendedName>
</protein>
<feature type="non-terminal residue" evidence="8">
    <location>
        <position position="1"/>
    </location>
</feature>
<gene>
    <name evidence="8" type="ORF">CYMTET_23959</name>
</gene>
<evidence type="ECO:0000256" key="3">
    <source>
        <dbReference type="ARBA" id="ARBA00023002"/>
    </source>
</evidence>
<keyword evidence="3" id="KW-0560">Oxidoreductase</keyword>
<feature type="binding site" evidence="7">
    <location>
        <position position="325"/>
    </location>
    <ligand>
        <name>Fe cation</name>
        <dbReference type="ChEBI" id="CHEBI:24875"/>
        <note>catalytic</note>
    </ligand>
</feature>
<evidence type="ECO:0000256" key="1">
    <source>
        <dbReference type="ARBA" id="ARBA00006787"/>
    </source>
</evidence>